<evidence type="ECO:0000256" key="5">
    <source>
        <dbReference type="ARBA" id="ARBA00022573"/>
    </source>
</evidence>
<keyword evidence="5 9" id="KW-0169">Cobalamin biosynthesis</keyword>
<evidence type="ECO:0000313" key="11">
    <source>
        <dbReference type="Proteomes" id="UP000617634"/>
    </source>
</evidence>
<keyword evidence="8 9" id="KW-0472">Membrane</keyword>
<dbReference type="GO" id="GO:0005886">
    <property type="term" value="C:plasma membrane"/>
    <property type="evidence" value="ECO:0007669"/>
    <property type="project" value="UniProtKB-SubCell"/>
</dbReference>
<evidence type="ECO:0000256" key="8">
    <source>
        <dbReference type="ARBA" id="ARBA00023136"/>
    </source>
</evidence>
<feature type="transmembrane region" description="Helical" evidence="9">
    <location>
        <begin position="6"/>
        <end position="26"/>
    </location>
</feature>
<feature type="transmembrane region" description="Helical" evidence="9">
    <location>
        <begin position="160"/>
        <end position="180"/>
    </location>
</feature>
<feature type="transmembrane region" description="Helical" evidence="9">
    <location>
        <begin position="56"/>
        <end position="77"/>
    </location>
</feature>
<evidence type="ECO:0000256" key="2">
    <source>
        <dbReference type="ARBA" id="ARBA00004953"/>
    </source>
</evidence>
<evidence type="ECO:0000256" key="9">
    <source>
        <dbReference type="HAMAP-Rule" id="MF_00024"/>
    </source>
</evidence>
<proteinExistence type="inferred from homology"/>
<keyword evidence="4 9" id="KW-1003">Cell membrane</keyword>
<organism evidence="10 11">
    <name type="scientific">Novosphingobium aureum</name>
    <dbReference type="NCBI Taxonomy" id="2792964"/>
    <lineage>
        <taxon>Bacteria</taxon>
        <taxon>Pseudomonadati</taxon>
        <taxon>Pseudomonadota</taxon>
        <taxon>Alphaproteobacteria</taxon>
        <taxon>Sphingomonadales</taxon>
        <taxon>Sphingomonadaceae</taxon>
        <taxon>Novosphingobium</taxon>
    </lineage>
</organism>
<dbReference type="GO" id="GO:0048472">
    <property type="term" value="F:threonine-phosphate decarboxylase activity"/>
    <property type="evidence" value="ECO:0007669"/>
    <property type="project" value="InterPro"/>
</dbReference>
<evidence type="ECO:0000256" key="1">
    <source>
        <dbReference type="ARBA" id="ARBA00004651"/>
    </source>
</evidence>
<evidence type="ECO:0000256" key="7">
    <source>
        <dbReference type="ARBA" id="ARBA00022989"/>
    </source>
</evidence>
<keyword evidence="11" id="KW-1185">Reference proteome</keyword>
<comment type="caution">
    <text evidence="10">The sequence shown here is derived from an EMBL/GenBank/DDBJ whole genome shotgun (WGS) entry which is preliminary data.</text>
</comment>
<accession>A0A931MM75</accession>
<evidence type="ECO:0000256" key="6">
    <source>
        <dbReference type="ARBA" id="ARBA00022692"/>
    </source>
</evidence>
<gene>
    <name evidence="9 10" type="primary">cobD</name>
    <name evidence="10" type="ORF">I5E68_14315</name>
</gene>
<evidence type="ECO:0000256" key="3">
    <source>
        <dbReference type="ARBA" id="ARBA00006263"/>
    </source>
</evidence>
<keyword evidence="7 9" id="KW-1133">Transmembrane helix</keyword>
<dbReference type="EMBL" id="JADZGI010000002">
    <property type="protein sequence ID" value="MBH0114115.1"/>
    <property type="molecule type" value="Genomic_DNA"/>
</dbReference>
<dbReference type="InterPro" id="IPR004485">
    <property type="entry name" value="Cobalamin_biosynth_CobD/CbiB"/>
</dbReference>
<dbReference type="GO" id="GO:0009236">
    <property type="term" value="P:cobalamin biosynthetic process"/>
    <property type="evidence" value="ECO:0007669"/>
    <property type="project" value="UniProtKB-UniRule"/>
</dbReference>
<dbReference type="AlphaFoldDB" id="A0A931MM75"/>
<evidence type="ECO:0000313" key="10">
    <source>
        <dbReference type="EMBL" id="MBH0114115.1"/>
    </source>
</evidence>
<comment type="subcellular location">
    <subcellularLocation>
        <location evidence="1 9">Cell membrane</location>
        <topology evidence="1 9">Multi-pass membrane protein</topology>
    </subcellularLocation>
</comment>
<dbReference type="Pfam" id="PF03186">
    <property type="entry name" value="CobD_Cbib"/>
    <property type="match status" value="1"/>
</dbReference>
<dbReference type="RefSeq" id="WP_197165174.1">
    <property type="nucleotide sequence ID" value="NZ_JADZGI010000002.1"/>
</dbReference>
<sequence length="326" mass="34232">MAEPFVIVALVLDALLGWPAWLYRLVGHPVGLFARVISACECALNRPEAGPVPGRAGGIATVVVLLVLAGGGAWLAARAAGTLAAPAGQIAEAIAIGFLAWPGLAQRSLYEHFARVRTALEAQDIVAARKAVGMIVGRDTAELDEAGVARAAIESLAESLCDGIVAPLFWLVVGGLPGLWCYKAINTADSLIGHREAPYTWFGWAAARLDDVLNWLPARLSGLLICMAGLRFGTARLAWRTMRRDHARHASPNAGWPEAAMAGVLGVRLAGPVSYENLQYDKPWIGDGEPAGAAAMGRALAVYLGSCAMFWLVPVITVSANVIGAV</sequence>
<name>A0A931MM75_9SPHN</name>
<protein>
    <recommendedName>
        <fullName evidence="9">Cobalamin biosynthesis protein CobD</fullName>
    </recommendedName>
</protein>
<feature type="transmembrane region" description="Helical" evidence="9">
    <location>
        <begin position="300"/>
        <end position="323"/>
    </location>
</feature>
<dbReference type="HAMAP" id="MF_00024">
    <property type="entry name" value="CobD_CbiB"/>
    <property type="match status" value="1"/>
</dbReference>
<comment type="pathway">
    <text evidence="2 9">Cofactor biosynthesis; adenosylcobalamin biosynthesis.</text>
</comment>
<dbReference type="PANTHER" id="PTHR34308:SF1">
    <property type="entry name" value="COBALAMIN BIOSYNTHESIS PROTEIN CBIB"/>
    <property type="match status" value="1"/>
</dbReference>
<feature type="transmembrane region" description="Helical" evidence="9">
    <location>
        <begin position="83"/>
        <end position="105"/>
    </location>
</feature>
<keyword evidence="6 9" id="KW-0812">Transmembrane</keyword>
<comment type="similarity">
    <text evidence="3 9">Belongs to the CobD/CbiB family.</text>
</comment>
<dbReference type="PANTHER" id="PTHR34308">
    <property type="entry name" value="COBALAMIN BIOSYNTHESIS PROTEIN CBIB"/>
    <property type="match status" value="1"/>
</dbReference>
<dbReference type="Proteomes" id="UP000617634">
    <property type="component" value="Unassembled WGS sequence"/>
</dbReference>
<comment type="function">
    <text evidence="9">Converts cobyric acid to cobinamide by the addition of aminopropanol on the F carboxylic group.</text>
</comment>
<reference evidence="10" key="1">
    <citation type="submission" date="2020-11" db="EMBL/GenBank/DDBJ databases">
        <title>Novosphingobium aureum sp. nov., a marine bacterium isolated from sediment of a salt flat.</title>
        <authorList>
            <person name="Yoo Y."/>
            <person name="Kim J.-J."/>
        </authorList>
    </citation>
    <scope>NUCLEOTIDE SEQUENCE</scope>
    <source>
        <strain evidence="10">YJ-S2-02</strain>
    </source>
</reference>
<evidence type="ECO:0000256" key="4">
    <source>
        <dbReference type="ARBA" id="ARBA00022475"/>
    </source>
</evidence>
<dbReference type="GO" id="GO:0015420">
    <property type="term" value="F:ABC-type vitamin B12 transporter activity"/>
    <property type="evidence" value="ECO:0007669"/>
    <property type="project" value="UniProtKB-UniRule"/>
</dbReference>
<dbReference type="NCBIfam" id="TIGR00380">
    <property type="entry name" value="cobal_cbiB"/>
    <property type="match status" value="1"/>
</dbReference>